<proteinExistence type="predicted"/>
<dbReference type="AlphaFoldDB" id="A0AAD6BFJ3"/>
<feature type="transmembrane region" description="Helical" evidence="1">
    <location>
        <begin position="73"/>
        <end position="99"/>
    </location>
</feature>
<sequence length="101" mass="11293">MELPGKLSDRRHFCDYITSSRGTTTQAFEEFGFSRAMAAFISQELVLSLRDPYAESYDMCLPQFVVPALLRSVLSALVFASLTLCYTGLSTLVFTVSIVHR</sequence>
<evidence type="ECO:0000256" key="1">
    <source>
        <dbReference type="SAM" id="Phobius"/>
    </source>
</evidence>
<comment type="caution">
    <text evidence="2">The sequence shown here is derived from an EMBL/GenBank/DDBJ whole genome shotgun (WGS) entry which is preliminary data.</text>
</comment>
<evidence type="ECO:0000313" key="3">
    <source>
        <dbReference type="Proteomes" id="UP001219934"/>
    </source>
</evidence>
<keyword evidence="3" id="KW-1185">Reference proteome</keyword>
<evidence type="ECO:0000313" key="2">
    <source>
        <dbReference type="EMBL" id="KAJ4941973.1"/>
    </source>
</evidence>
<protein>
    <submittedName>
        <fullName evidence="2">Uncharacterized protein</fullName>
    </submittedName>
</protein>
<dbReference type="EMBL" id="JAPTMU010000006">
    <property type="protein sequence ID" value="KAJ4941973.1"/>
    <property type="molecule type" value="Genomic_DNA"/>
</dbReference>
<keyword evidence="1" id="KW-1133">Transmembrane helix</keyword>
<gene>
    <name evidence="2" type="ORF">JOQ06_011844</name>
</gene>
<keyword evidence="1" id="KW-0472">Membrane</keyword>
<name>A0AAD6BFJ3_9TELE</name>
<keyword evidence="1" id="KW-0812">Transmembrane</keyword>
<accession>A0AAD6BFJ3</accession>
<dbReference type="Proteomes" id="UP001219934">
    <property type="component" value="Unassembled WGS sequence"/>
</dbReference>
<reference evidence="2" key="1">
    <citation type="submission" date="2022-11" db="EMBL/GenBank/DDBJ databases">
        <title>Chromosome-level genome of Pogonophryne albipinna.</title>
        <authorList>
            <person name="Jo E."/>
        </authorList>
    </citation>
    <scope>NUCLEOTIDE SEQUENCE</scope>
    <source>
        <strain evidence="2">SGF0006</strain>
        <tissue evidence="2">Muscle</tissue>
    </source>
</reference>
<organism evidence="2 3">
    <name type="scientific">Pogonophryne albipinna</name>
    <dbReference type="NCBI Taxonomy" id="1090488"/>
    <lineage>
        <taxon>Eukaryota</taxon>
        <taxon>Metazoa</taxon>
        <taxon>Chordata</taxon>
        <taxon>Craniata</taxon>
        <taxon>Vertebrata</taxon>
        <taxon>Euteleostomi</taxon>
        <taxon>Actinopterygii</taxon>
        <taxon>Neopterygii</taxon>
        <taxon>Teleostei</taxon>
        <taxon>Neoteleostei</taxon>
        <taxon>Acanthomorphata</taxon>
        <taxon>Eupercaria</taxon>
        <taxon>Perciformes</taxon>
        <taxon>Notothenioidei</taxon>
        <taxon>Pogonophryne</taxon>
    </lineage>
</organism>